<dbReference type="GO" id="GO:0012505">
    <property type="term" value="C:endomembrane system"/>
    <property type="evidence" value="ECO:0007669"/>
    <property type="project" value="UniProtKB-SubCell"/>
</dbReference>
<feature type="transmembrane region" description="Helical" evidence="8">
    <location>
        <begin position="50"/>
        <end position="73"/>
    </location>
</feature>
<organism evidence="9 10">
    <name type="scientific">Sulfuriferula plumbiphila</name>
    <dbReference type="NCBI Taxonomy" id="171865"/>
    <lineage>
        <taxon>Bacteria</taxon>
        <taxon>Pseudomonadati</taxon>
        <taxon>Pseudomonadota</taxon>
        <taxon>Betaproteobacteria</taxon>
        <taxon>Nitrosomonadales</taxon>
        <taxon>Sulfuricellaceae</taxon>
        <taxon>Sulfuriferula</taxon>
    </lineage>
</organism>
<reference evidence="9 10" key="1">
    <citation type="submission" date="2019-07" db="EMBL/GenBank/DDBJ databases">
        <title>Whole genome shotgun sequence of Thiobacillus plumbophilus NBRC 107929.</title>
        <authorList>
            <person name="Hosoyama A."/>
            <person name="Uohara A."/>
            <person name="Ohji S."/>
            <person name="Ichikawa N."/>
        </authorList>
    </citation>
    <scope>NUCLEOTIDE SEQUENCE [LARGE SCALE GENOMIC DNA]</scope>
    <source>
        <strain evidence="9 10">NBRC 107929</strain>
    </source>
</reference>
<keyword evidence="10" id="KW-1185">Reference proteome</keyword>
<protein>
    <recommendedName>
        <fullName evidence="8">Nickel/cobalt efflux system</fullName>
    </recommendedName>
</protein>
<comment type="caution">
    <text evidence="9">The sequence shown here is derived from an EMBL/GenBank/DDBJ whole genome shotgun (WGS) entry which is preliminary data.</text>
</comment>
<feature type="transmembrane region" description="Helical" evidence="8">
    <location>
        <begin position="170"/>
        <end position="191"/>
    </location>
</feature>
<feature type="transmembrane region" description="Helical" evidence="8">
    <location>
        <begin position="242"/>
        <end position="262"/>
    </location>
</feature>
<dbReference type="InterPro" id="IPR004688">
    <property type="entry name" value="Ni/Co_transpt"/>
</dbReference>
<keyword evidence="6 8" id="KW-1133">Transmembrane helix</keyword>
<evidence type="ECO:0000256" key="4">
    <source>
        <dbReference type="ARBA" id="ARBA00022596"/>
    </source>
</evidence>
<keyword evidence="7 8" id="KW-0472">Membrane</keyword>
<dbReference type="GO" id="GO:0015099">
    <property type="term" value="F:nickel cation transmembrane transporter activity"/>
    <property type="evidence" value="ECO:0007669"/>
    <property type="project" value="UniProtKB-UniRule"/>
</dbReference>
<evidence type="ECO:0000256" key="5">
    <source>
        <dbReference type="ARBA" id="ARBA00022692"/>
    </source>
</evidence>
<comment type="subcellular location">
    <subcellularLocation>
        <location evidence="8">Cell membrane</location>
        <topology evidence="8">Multi-pass membrane protein</topology>
    </subcellularLocation>
    <subcellularLocation>
        <location evidence="1">Endomembrane system</location>
        <topology evidence="1">Multi-pass membrane protein</topology>
    </subcellularLocation>
</comment>
<evidence type="ECO:0000256" key="2">
    <source>
        <dbReference type="ARBA" id="ARBA00010892"/>
    </source>
</evidence>
<feature type="transmembrane region" description="Helical" evidence="8">
    <location>
        <begin position="85"/>
        <end position="106"/>
    </location>
</feature>
<evidence type="ECO:0000313" key="10">
    <source>
        <dbReference type="Proteomes" id="UP000321337"/>
    </source>
</evidence>
<comment type="similarity">
    <text evidence="2 8">Belongs to the NiCoT transporter (TC 2.A.52) family.</text>
</comment>
<feature type="transmembrane region" description="Helical" evidence="8">
    <location>
        <begin position="211"/>
        <end position="230"/>
    </location>
</feature>
<keyword evidence="4" id="KW-0533">Nickel</keyword>
<proteinExistence type="inferred from homology"/>
<dbReference type="PANTHER" id="PTHR31611:SF0">
    <property type="entry name" value="HIGH-AFFINITY NICKEL TRANSPORT PROTEIN NIC1"/>
    <property type="match status" value="1"/>
</dbReference>
<dbReference type="EMBL" id="BKAD01000036">
    <property type="protein sequence ID" value="GEP31783.1"/>
    <property type="molecule type" value="Genomic_DNA"/>
</dbReference>
<evidence type="ECO:0000256" key="3">
    <source>
        <dbReference type="ARBA" id="ARBA00022448"/>
    </source>
</evidence>
<dbReference type="OrthoDB" id="9776706at2"/>
<name>A0A512LBB8_9PROT</name>
<evidence type="ECO:0000256" key="7">
    <source>
        <dbReference type="ARBA" id="ARBA00023136"/>
    </source>
</evidence>
<feature type="transmembrane region" description="Helical" evidence="8">
    <location>
        <begin position="134"/>
        <end position="158"/>
    </location>
</feature>
<dbReference type="Proteomes" id="UP000321337">
    <property type="component" value="Unassembled WGS sequence"/>
</dbReference>
<dbReference type="Pfam" id="PF03824">
    <property type="entry name" value="NicO"/>
    <property type="match status" value="1"/>
</dbReference>
<evidence type="ECO:0000256" key="1">
    <source>
        <dbReference type="ARBA" id="ARBA00004127"/>
    </source>
</evidence>
<sequence length="279" mass="30375">MSLLPQNFLALSLVVFLLGMKHGFDADHLAVIDGLTRFNSKTSPKVARFCGVYFSLGHGVIVIATALAVTLFAHHWQTQEWLETFGAWVSIIFLALLGFLNLRAVFVSDPTQVVRPVGLKGRFLGRLTQTRRPVLVALIGALFALSFDTISQAALFALNASHFGGWEHALLLGLWFMLGMLMTDGINGYWVSRLLYSTDQIALVASRVMSLAVAGVSLLVAFLGIAKLTIPVASTWIEGRESVISLAIILIITTSFLFSLWLTSRAGDPLKTGVNQQAN</sequence>
<keyword evidence="5 8" id="KW-0812">Transmembrane</keyword>
<dbReference type="PANTHER" id="PTHR31611">
    <property type="entry name" value="HIGH-AFFINITY NICKEL TRANSPORT PROTEIN NIC1"/>
    <property type="match status" value="1"/>
</dbReference>
<evidence type="ECO:0000256" key="6">
    <source>
        <dbReference type="ARBA" id="ARBA00022989"/>
    </source>
</evidence>
<dbReference type="AlphaFoldDB" id="A0A512LBB8"/>
<accession>A0A512LBB8</accession>
<evidence type="ECO:0000313" key="9">
    <source>
        <dbReference type="EMBL" id="GEP31783.1"/>
    </source>
</evidence>
<evidence type="ECO:0000256" key="8">
    <source>
        <dbReference type="RuleBase" id="RU362101"/>
    </source>
</evidence>
<keyword evidence="3 8" id="KW-0813">Transport</keyword>
<gene>
    <name evidence="9" type="ORF">TPL01_29210</name>
</gene>
<dbReference type="GO" id="GO:0005886">
    <property type="term" value="C:plasma membrane"/>
    <property type="evidence" value="ECO:0007669"/>
    <property type="project" value="UniProtKB-SubCell"/>
</dbReference>
<dbReference type="InterPro" id="IPR011541">
    <property type="entry name" value="Ni/Co_transpt_high_affinity"/>
</dbReference>